<feature type="compositionally biased region" description="Polar residues" evidence="1">
    <location>
        <begin position="50"/>
        <end position="64"/>
    </location>
</feature>
<organism evidence="2">
    <name type="scientific">Physcomitrium patens</name>
    <name type="common">Spreading-leaved earth moss</name>
    <name type="synonym">Physcomitrella patens</name>
    <dbReference type="NCBI Taxonomy" id="3218"/>
    <lineage>
        <taxon>Eukaryota</taxon>
        <taxon>Viridiplantae</taxon>
        <taxon>Streptophyta</taxon>
        <taxon>Embryophyta</taxon>
        <taxon>Bryophyta</taxon>
        <taxon>Bryophytina</taxon>
        <taxon>Bryopsida</taxon>
        <taxon>Funariidae</taxon>
        <taxon>Funariales</taxon>
        <taxon>Funariaceae</taxon>
        <taxon>Physcomitrium</taxon>
    </lineage>
</organism>
<dbReference type="Gramene" id="Pp3c1_35860V3.2">
    <property type="protein sequence ID" value="Pp3c1_35860V3.2"/>
    <property type="gene ID" value="Pp3c1_35860"/>
</dbReference>
<reference evidence="2 4" key="2">
    <citation type="journal article" date="2018" name="Plant J.">
        <title>The Physcomitrella patens chromosome-scale assembly reveals moss genome structure and evolution.</title>
        <authorList>
            <person name="Lang D."/>
            <person name="Ullrich K.K."/>
            <person name="Murat F."/>
            <person name="Fuchs J."/>
            <person name="Jenkins J."/>
            <person name="Haas F.B."/>
            <person name="Piednoel M."/>
            <person name="Gundlach H."/>
            <person name="Van Bel M."/>
            <person name="Meyberg R."/>
            <person name="Vives C."/>
            <person name="Morata J."/>
            <person name="Symeonidi A."/>
            <person name="Hiss M."/>
            <person name="Muchero W."/>
            <person name="Kamisugi Y."/>
            <person name="Saleh O."/>
            <person name="Blanc G."/>
            <person name="Decker E.L."/>
            <person name="van Gessel N."/>
            <person name="Grimwood J."/>
            <person name="Hayes R.D."/>
            <person name="Graham S.W."/>
            <person name="Gunter L.E."/>
            <person name="McDaniel S.F."/>
            <person name="Hoernstein S.N.W."/>
            <person name="Larsson A."/>
            <person name="Li F.W."/>
            <person name="Perroud P.F."/>
            <person name="Phillips J."/>
            <person name="Ranjan P."/>
            <person name="Rokshar D.S."/>
            <person name="Rothfels C.J."/>
            <person name="Schneider L."/>
            <person name="Shu S."/>
            <person name="Stevenson D.W."/>
            <person name="Thummler F."/>
            <person name="Tillich M."/>
            <person name="Villarreal Aguilar J.C."/>
            <person name="Widiez T."/>
            <person name="Wong G.K."/>
            <person name="Wymore A."/>
            <person name="Zhang Y."/>
            <person name="Zimmer A.D."/>
            <person name="Quatrano R.S."/>
            <person name="Mayer K.F.X."/>
            <person name="Goodstein D."/>
            <person name="Casacuberta J.M."/>
            <person name="Vandepoele K."/>
            <person name="Reski R."/>
            <person name="Cuming A.C."/>
            <person name="Tuskan G.A."/>
            <person name="Maumus F."/>
            <person name="Salse J."/>
            <person name="Schmutz J."/>
            <person name="Rensing S.A."/>
        </authorList>
    </citation>
    <scope>NUCLEOTIDE SEQUENCE [LARGE SCALE GENOMIC DNA]</scope>
    <source>
        <strain evidence="3 4">cv. Gransden 2004</strain>
    </source>
</reference>
<evidence type="ECO:0000313" key="2">
    <source>
        <dbReference type="EMBL" id="PNR63234.1"/>
    </source>
</evidence>
<dbReference type="RefSeq" id="XP_024384039.1">
    <property type="nucleotide sequence ID" value="XM_024528271.2"/>
</dbReference>
<keyword evidence="4" id="KW-1185">Reference proteome</keyword>
<dbReference type="PANTHER" id="PTHR33401">
    <property type="entry name" value="LIGHT-HARVESTING COMPLEX-LIKE PROTEIN OHP2, CHLOROPLASTIC"/>
    <property type="match status" value="1"/>
</dbReference>
<feature type="compositionally biased region" description="Acidic residues" evidence="1">
    <location>
        <begin position="103"/>
        <end position="124"/>
    </location>
</feature>
<accession>A0A2K1LB21</accession>
<dbReference type="GeneID" id="112286406"/>
<dbReference type="EnsemblPlants" id="Pp3c1_35860V3.1">
    <property type="protein sequence ID" value="Pp3c1_35860V3.1"/>
    <property type="gene ID" value="Pp3c1_35860"/>
</dbReference>
<dbReference type="EMBL" id="ABEU02000001">
    <property type="protein sequence ID" value="PNR63234.1"/>
    <property type="molecule type" value="Genomic_DNA"/>
</dbReference>
<reference evidence="2 4" key="1">
    <citation type="journal article" date="2008" name="Science">
        <title>The Physcomitrella genome reveals evolutionary insights into the conquest of land by plants.</title>
        <authorList>
            <person name="Rensing S."/>
            <person name="Lang D."/>
            <person name="Zimmer A."/>
            <person name="Terry A."/>
            <person name="Salamov A."/>
            <person name="Shapiro H."/>
            <person name="Nishiyama T."/>
            <person name="Perroud P.-F."/>
            <person name="Lindquist E."/>
            <person name="Kamisugi Y."/>
            <person name="Tanahashi T."/>
            <person name="Sakakibara K."/>
            <person name="Fujita T."/>
            <person name="Oishi K."/>
            <person name="Shin-I T."/>
            <person name="Kuroki Y."/>
            <person name="Toyoda A."/>
            <person name="Suzuki Y."/>
            <person name="Hashimoto A."/>
            <person name="Yamaguchi K."/>
            <person name="Sugano A."/>
            <person name="Kohara Y."/>
            <person name="Fujiyama A."/>
            <person name="Anterola A."/>
            <person name="Aoki S."/>
            <person name="Ashton N."/>
            <person name="Barbazuk W.B."/>
            <person name="Barker E."/>
            <person name="Bennetzen J."/>
            <person name="Bezanilla M."/>
            <person name="Blankenship R."/>
            <person name="Cho S.H."/>
            <person name="Dutcher S."/>
            <person name="Estelle M."/>
            <person name="Fawcett J.A."/>
            <person name="Gundlach H."/>
            <person name="Hanada K."/>
            <person name="Heyl A."/>
            <person name="Hicks K.A."/>
            <person name="Hugh J."/>
            <person name="Lohr M."/>
            <person name="Mayer K."/>
            <person name="Melkozernov A."/>
            <person name="Murata T."/>
            <person name="Nelson D."/>
            <person name="Pils B."/>
            <person name="Prigge M."/>
            <person name="Reiss B."/>
            <person name="Renner T."/>
            <person name="Rombauts S."/>
            <person name="Rushton P."/>
            <person name="Sanderfoot A."/>
            <person name="Schween G."/>
            <person name="Shiu S.-H."/>
            <person name="Stueber K."/>
            <person name="Theodoulou F.L."/>
            <person name="Tu H."/>
            <person name="Van de Peer Y."/>
            <person name="Verrier P.J."/>
            <person name="Waters E."/>
            <person name="Wood A."/>
            <person name="Yang L."/>
            <person name="Cove D."/>
            <person name="Cuming A."/>
            <person name="Hasebe M."/>
            <person name="Lucas S."/>
            <person name="Mishler D.B."/>
            <person name="Reski R."/>
            <person name="Grigoriev I."/>
            <person name="Quatrano R.S."/>
            <person name="Boore J.L."/>
        </authorList>
    </citation>
    <scope>NUCLEOTIDE SEQUENCE [LARGE SCALE GENOMIC DNA]</scope>
    <source>
        <strain evidence="3 4">cv. Gransden 2004</strain>
    </source>
</reference>
<dbReference type="EnsemblPlants" id="Pp3c1_35860V3.4">
    <property type="protein sequence ID" value="Pp3c1_35860V3.4"/>
    <property type="gene ID" value="Pp3c1_35860"/>
</dbReference>
<dbReference type="EnsemblPlants" id="Pp3c1_35860V3.5">
    <property type="protein sequence ID" value="Pp3c1_35860V3.5"/>
    <property type="gene ID" value="Pp3c1_35860"/>
</dbReference>
<reference evidence="3" key="3">
    <citation type="submission" date="2020-12" db="UniProtKB">
        <authorList>
            <consortium name="EnsemblPlants"/>
        </authorList>
    </citation>
    <scope>IDENTIFICATION</scope>
</reference>
<sequence>MAPSAPITFVPPLPSPGFGSSDRLVAQSNGCALGSTQKLPGKSNLKHKTSIPSNSHPGNGSSTMDGKDRFGESEDIIGERVQGQGERGTKVQWLDNYGKDLTEVFEFEPSSDSDDSEDSDDEDSSQACTCVIQ</sequence>
<dbReference type="EnsemblPlants" id="Pp3c1_35860V3.2">
    <property type="protein sequence ID" value="Pp3c1_35860V3.2"/>
    <property type="gene ID" value="Pp3c1_35860"/>
</dbReference>
<feature type="compositionally biased region" description="Polar residues" evidence="1">
    <location>
        <begin position="26"/>
        <end position="38"/>
    </location>
</feature>
<dbReference type="Gramene" id="Pp3c1_35860V3.4">
    <property type="protein sequence ID" value="Pp3c1_35860V3.4"/>
    <property type="gene ID" value="Pp3c1_35860"/>
</dbReference>
<dbReference type="Gramene" id="Pp3c1_35860V3.5">
    <property type="protein sequence ID" value="Pp3c1_35860V3.5"/>
    <property type="gene ID" value="Pp3c1_35860"/>
</dbReference>
<dbReference type="Gramene" id="Pp3c1_35860V3.3">
    <property type="protein sequence ID" value="Pp3c1_35860V3.3"/>
    <property type="gene ID" value="Pp3c1_35860"/>
</dbReference>
<dbReference type="OrthoDB" id="1875894at2759"/>
<evidence type="ECO:0000313" key="4">
    <source>
        <dbReference type="Proteomes" id="UP000006727"/>
    </source>
</evidence>
<dbReference type="AlphaFoldDB" id="A0A2K1LB21"/>
<dbReference type="KEGG" id="ppp:112286406"/>
<dbReference type="Proteomes" id="UP000006727">
    <property type="component" value="Chromosome 1"/>
</dbReference>
<dbReference type="EnsemblPlants" id="Pp3c1_35860V3.3">
    <property type="protein sequence ID" value="Pp3c1_35860V3.3"/>
    <property type="gene ID" value="Pp3c1_35860"/>
</dbReference>
<dbReference type="Gramene" id="Pp3c1_35860V3.1">
    <property type="protein sequence ID" value="Pp3c1_35860V3.1"/>
    <property type="gene ID" value="Pp3c1_35860"/>
</dbReference>
<feature type="region of interest" description="Disordered" evidence="1">
    <location>
        <begin position="1"/>
        <end position="133"/>
    </location>
</feature>
<evidence type="ECO:0000256" key="1">
    <source>
        <dbReference type="SAM" id="MobiDB-lite"/>
    </source>
</evidence>
<protein>
    <submittedName>
        <fullName evidence="2 3">Uncharacterized protein</fullName>
    </submittedName>
</protein>
<gene>
    <name evidence="3" type="primary">LOC112286406</name>
    <name evidence="2" type="ORF">PHYPA_001659</name>
</gene>
<evidence type="ECO:0000313" key="3">
    <source>
        <dbReference type="EnsemblPlants" id="Pp3c1_35860V3.1"/>
    </source>
</evidence>
<dbReference type="PaxDb" id="3218-PP1S28_174V6.1"/>
<dbReference type="PANTHER" id="PTHR33401:SF13">
    <property type="entry name" value="EXPRESSED PROTEIN"/>
    <property type="match status" value="1"/>
</dbReference>
<name>A0A2K1LB21_PHYPA</name>
<proteinExistence type="predicted"/>